<dbReference type="AlphaFoldDB" id="A0A6P6U7K2"/>
<dbReference type="OrthoDB" id="1747743at2759"/>
<feature type="region of interest" description="Disordered" evidence="1">
    <location>
        <begin position="170"/>
        <end position="230"/>
    </location>
</feature>
<accession>A0A6P6U7K2</accession>
<dbReference type="Pfam" id="PF00078">
    <property type="entry name" value="RVT_1"/>
    <property type="match status" value="1"/>
</dbReference>
<dbReference type="InterPro" id="IPR000477">
    <property type="entry name" value="RT_dom"/>
</dbReference>
<dbReference type="RefSeq" id="XP_027086578.1">
    <property type="nucleotide sequence ID" value="XM_027230777.1"/>
</dbReference>
<feature type="region of interest" description="Disordered" evidence="1">
    <location>
        <begin position="463"/>
        <end position="482"/>
    </location>
</feature>
<feature type="compositionally biased region" description="Polar residues" evidence="1">
    <location>
        <begin position="171"/>
        <end position="185"/>
    </location>
</feature>
<dbReference type="GeneID" id="113708315"/>
<dbReference type="InterPro" id="IPR021109">
    <property type="entry name" value="Peptidase_aspartic_dom_sf"/>
</dbReference>
<dbReference type="CDD" id="cd01647">
    <property type="entry name" value="RT_LTR"/>
    <property type="match status" value="1"/>
</dbReference>
<dbReference type="CDD" id="cd00303">
    <property type="entry name" value="retropepsin_like"/>
    <property type="match status" value="1"/>
</dbReference>
<dbReference type="PANTHER" id="PTHR35046:SF9">
    <property type="entry name" value="RNA-DIRECTED DNA POLYMERASE"/>
    <property type="match status" value="1"/>
</dbReference>
<dbReference type="SUPFAM" id="SSF56672">
    <property type="entry name" value="DNA/RNA polymerases"/>
    <property type="match status" value="1"/>
</dbReference>
<dbReference type="Gene3D" id="3.30.70.270">
    <property type="match status" value="1"/>
</dbReference>
<dbReference type="PROSITE" id="PS50878">
    <property type="entry name" value="RT_POL"/>
    <property type="match status" value="1"/>
</dbReference>
<dbReference type="Pfam" id="PF03732">
    <property type="entry name" value="Retrotrans_gag"/>
    <property type="match status" value="1"/>
</dbReference>
<dbReference type="Proteomes" id="UP001652660">
    <property type="component" value="Chromosome 5e"/>
</dbReference>
<dbReference type="PANTHER" id="PTHR35046">
    <property type="entry name" value="ZINC KNUCKLE (CCHC-TYPE) FAMILY PROTEIN"/>
    <property type="match status" value="1"/>
</dbReference>
<feature type="region of interest" description="Disordered" evidence="1">
    <location>
        <begin position="270"/>
        <end position="302"/>
    </location>
</feature>
<sequence length="782" mass="90651">MNIPEFKGRSNPEAFLEWLSKIEMVFSCQNYTEEQKVQLATMKFTEYAVVWWDQIKKSRRRNGLPELVAWPEFLVMMRTRFVPRHYTRDLYHRLQTLVQGNRSVDEYHKDIEILMLRVDVQEDPEATMARFLNGLRLEIAERVELQHYMELHELVDKVIKVEQRLKRRGNTRMTFSNTANSTNRPFQPRNDSRPSRNAPTPKQRFEGGKVGNSNVGKPPSSVPKFEEPRVHTRARDTRCFKCQGRVHIASQCPNQRTMIMMQHGEIVSEDKAENEGIPPLEGGSDGESPNEEEHNAPEGHFGTTLVARRALTARVKEDELQRENIFYTRCFVNQALCSVIVDSGSCTNVASSLMVDNLKLPTRDHPRPYKFQWLNNSGEVRVTKQVLISFQIHKYSDEVLCDVVPMQASHIILGRPWQFDRQVTFDGVTNKYSFLYNSKKVTLAPLSPKQVHEDQLKLQQEFERYSGKKKENKRAEAKKERKNAIDSSASEVKFEGKQMLLIKAKKVRKLMRDEQPLLMLVSKEVALHVHELDIDIPLEVKSLLQEYADDFPEDVPSGLPPLRGIEHQIDFIPGVSLPNRPGYKSNSEETKELQRQVDELLSKGWACESLSPCAVPVILVPKKYGTWRMCTDCRAVNAITVKYRHPIPRLDDMLDELHGAVFFTKIDLKRGYHQIRIKEGDEWKTAFKTKYGLYEWLVMVFGLTNAPSTFMRLMNHVLRQFLGKFVVVYFDDILIYSKSYDEHLEHIKAVMDVLRREKLYANLKKCNFCTNELVFLGLVISA</sequence>
<name>A0A6P6U7K2_COFAR</name>
<dbReference type="InterPro" id="IPR005162">
    <property type="entry name" value="Retrotrans_gag_dom"/>
</dbReference>
<protein>
    <recommendedName>
        <fullName evidence="2">Reverse transcriptase domain-containing protein</fullName>
    </recommendedName>
</protein>
<dbReference type="InterPro" id="IPR043128">
    <property type="entry name" value="Rev_trsase/Diguanyl_cyclase"/>
</dbReference>
<reference evidence="3" key="1">
    <citation type="journal article" date="2025" name="Foods">
        <title>Unveiling the Microbial Signatures of Arabica Coffee Cherries: Insights into Ripeness Specific Diversity, Functional Traits, and Implications for Quality and Safety.</title>
        <authorList>
            <consortium name="RefSeq"/>
            <person name="Tenea G.N."/>
            <person name="Cifuentes V."/>
            <person name="Reyes P."/>
            <person name="Cevallos-Vallejos M."/>
        </authorList>
    </citation>
    <scope>NUCLEOTIDE SEQUENCE [LARGE SCALE GENOMIC DNA]</scope>
</reference>
<dbReference type="InterPro" id="IPR043502">
    <property type="entry name" value="DNA/RNA_pol_sf"/>
</dbReference>
<organism evidence="3 4">
    <name type="scientific">Coffea arabica</name>
    <name type="common">Arabian coffee</name>
    <dbReference type="NCBI Taxonomy" id="13443"/>
    <lineage>
        <taxon>Eukaryota</taxon>
        <taxon>Viridiplantae</taxon>
        <taxon>Streptophyta</taxon>
        <taxon>Embryophyta</taxon>
        <taxon>Tracheophyta</taxon>
        <taxon>Spermatophyta</taxon>
        <taxon>Magnoliopsida</taxon>
        <taxon>eudicotyledons</taxon>
        <taxon>Gunneridae</taxon>
        <taxon>Pentapetalae</taxon>
        <taxon>asterids</taxon>
        <taxon>lamiids</taxon>
        <taxon>Gentianales</taxon>
        <taxon>Rubiaceae</taxon>
        <taxon>Ixoroideae</taxon>
        <taxon>Gardenieae complex</taxon>
        <taxon>Bertiereae - Coffeeae clade</taxon>
        <taxon>Coffeeae</taxon>
        <taxon>Coffea</taxon>
    </lineage>
</organism>
<feature type="domain" description="Reverse transcriptase" evidence="2">
    <location>
        <begin position="601"/>
        <end position="780"/>
    </location>
</feature>
<evidence type="ECO:0000256" key="1">
    <source>
        <dbReference type="SAM" id="MobiDB-lite"/>
    </source>
</evidence>
<gene>
    <name evidence="4" type="primary">LOC113708315</name>
</gene>
<proteinExistence type="predicted"/>
<dbReference type="Gene3D" id="3.10.10.10">
    <property type="entry name" value="HIV Type 1 Reverse Transcriptase, subunit A, domain 1"/>
    <property type="match status" value="1"/>
</dbReference>
<dbReference type="Gene3D" id="2.40.70.10">
    <property type="entry name" value="Acid Proteases"/>
    <property type="match status" value="1"/>
</dbReference>
<reference evidence="4" key="2">
    <citation type="submission" date="2025-08" db="UniProtKB">
        <authorList>
            <consortium name="RefSeq"/>
        </authorList>
    </citation>
    <scope>IDENTIFICATION</scope>
    <source>
        <tissue evidence="4">Leaves</tissue>
    </source>
</reference>
<evidence type="ECO:0000313" key="3">
    <source>
        <dbReference type="Proteomes" id="UP001652660"/>
    </source>
</evidence>
<evidence type="ECO:0000313" key="4">
    <source>
        <dbReference type="RefSeq" id="XP_027086578.1"/>
    </source>
</evidence>
<evidence type="ECO:0000259" key="2">
    <source>
        <dbReference type="PROSITE" id="PS50878"/>
    </source>
</evidence>
<keyword evidence="3" id="KW-1185">Reference proteome</keyword>